<organism evidence="1 2">
    <name type="scientific">Acinetobacter tandoii DSM 14970 = CIP 107469</name>
    <dbReference type="NCBI Taxonomy" id="1120927"/>
    <lineage>
        <taxon>Bacteria</taxon>
        <taxon>Pseudomonadati</taxon>
        <taxon>Pseudomonadota</taxon>
        <taxon>Gammaproteobacteria</taxon>
        <taxon>Moraxellales</taxon>
        <taxon>Moraxellaceae</taxon>
        <taxon>Acinetobacter</taxon>
    </lineage>
</organism>
<name>R9B9R6_9GAMM</name>
<dbReference type="Pfam" id="PF20390">
    <property type="entry name" value="DUF6685"/>
    <property type="match status" value="1"/>
</dbReference>
<dbReference type="AlphaFoldDB" id="R9B9R6"/>
<dbReference type="InterPro" id="IPR046507">
    <property type="entry name" value="DUF6685"/>
</dbReference>
<gene>
    <name evidence="1" type="ORF">I593_00266</name>
</gene>
<dbReference type="OrthoDB" id="9157053at2"/>
<evidence type="ECO:0000313" key="1">
    <source>
        <dbReference type="EMBL" id="EOR11162.1"/>
    </source>
</evidence>
<protein>
    <submittedName>
        <fullName evidence="1">Uncharacterized protein</fullName>
    </submittedName>
</protein>
<accession>R9B9R6</accession>
<reference evidence="1 2" key="1">
    <citation type="submission" date="2013-03" db="EMBL/GenBank/DDBJ databases">
        <title>The Genome Sequence of Acinetobacter tandoii CIP 107469.</title>
        <authorList>
            <consortium name="The Broad Institute Genome Sequencing Platform"/>
            <consortium name="The Broad Institute Genome Sequencing Center for Infectious Disease"/>
            <person name="Cerqueira G."/>
            <person name="Feldgarden M."/>
            <person name="Courvalin P."/>
            <person name="Perichon B."/>
            <person name="Grillot-Courvalin C."/>
            <person name="Clermont D."/>
            <person name="Rocha E."/>
            <person name="Yoon E.-J."/>
            <person name="Nemec A."/>
            <person name="Walker B."/>
            <person name="Young S.K."/>
            <person name="Zeng Q."/>
            <person name="Gargeya S."/>
            <person name="Fitzgerald M."/>
            <person name="Haas B."/>
            <person name="Abouelleil A."/>
            <person name="Alvarado L."/>
            <person name="Arachchi H.M."/>
            <person name="Berlin A.M."/>
            <person name="Chapman S.B."/>
            <person name="Dewar J."/>
            <person name="Goldberg J."/>
            <person name="Griggs A."/>
            <person name="Gujja S."/>
            <person name="Hansen M."/>
            <person name="Howarth C."/>
            <person name="Imamovic A."/>
            <person name="Larimer J."/>
            <person name="McCowan C."/>
            <person name="Murphy C."/>
            <person name="Neiman D."/>
            <person name="Pearson M."/>
            <person name="Priest M."/>
            <person name="Roberts A."/>
            <person name="Saif S."/>
            <person name="Shea T."/>
            <person name="Sisk P."/>
            <person name="Sykes S."/>
            <person name="Wortman J."/>
            <person name="Nusbaum C."/>
            <person name="Birren B."/>
        </authorList>
    </citation>
    <scope>NUCLEOTIDE SEQUENCE [LARGE SCALE GENOMIC DNA]</scope>
    <source>
        <strain evidence="1 2">CIP 107469</strain>
    </source>
</reference>
<sequence length="61" mass="6452">MLWTVKSLVGSGSNMEFPPVLGEGSLLAFPRGSQIAECVMAELLSQGHHDLGNDLREALAA</sequence>
<dbReference type="PATRIC" id="fig|1120927.3.peg.249"/>
<comment type="caution">
    <text evidence="1">The sequence shown here is derived from an EMBL/GenBank/DDBJ whole genome shotgun (WGS) entry which is preliminary data.</text>
</comment>
<keyword evidence="2" id="KW-1185">Reference proteome</keyword>
<dbReference type="Proteomes" id="UP000016201">
    <property type="component" value="Unassembled WGS sequence"/>
</dbReference>
<dbReference type="EMBL" id="AQFM01000008">
    <property type="protein sequence ID" value="EOR11162.1"/>
    <property type="molecule type" value="Genomic_DNA"/>
</dbReference>
<proteinExistence type="predicted"/>
<evidence type="ECO:0000313" key="2">
    <source>
        <dbReference type="Proteomes" id="UP000016201"/>
    </source>
</evidence>